<reference evidence="1 2" key="1">
    <citation type="submission" date="2021-06" db="EMBL/GenBank/DDBJ databases">
        <authorList>
            <person name="Kallberg Y."/>
            <person name="Tangrot J."/>
            <person name="Rosling A."/>
        </authorList>
    </citation>
    <scope>NUCLEOTIDE SEQUENCE [LARGE SCALE GENOMIC DNA]</scope>
    <source>
        <strain evidence="1 2">120-4 pot B 10/14</strain>
    </source>
</reference>
<evidence type="ECO:0000313" key="1">
    <source>
        <dbReference type="EMBL" id="CAG8856575.1"/>
    </source>
</evidence>
<proteinExistence type="predicted"/>
<dbReference type="Proteomes" id="UP000789901">
    <property type="component" value="Unassembled WGS sequence"/>
</dbReference>
<name>A0ABN7XQ52_GIGMA</name>
<feature type="non-terminal residue" evidence="1">
    <location>
        <position position="1"/>
    </location>
</feature>
<keyword evidence="2" id="KW-1185">Reference proteome</keyword>
<organism evidence="1 2">
    <name type="scientific">Gigaspora margarita</name>
    <dbReference type="NCBI Taxonomy" id="4874"/>
    <lineage>
        <taxon>Eukaryota</taxon>
        <taxon>Fungi</taxon>
        <taxon>Fungi incertae sedis</taxon>
        <taxon>Mucoromycota</taxon>
        <taxon>Glomeromycotina</taxon>
        <taxon>Glomeromycetes</taxon>
        <taxon>Diversisporales</taxon>
        <taxon>Gigasporaceae</taxon>
        <taxon>Gigaspora</taxon>
    </lineage>
</organism>
<dbReference type="EMBL" id="CAJVQB010161431">
    <property type="protein sequence ID" value="CAG8856575.1"/>
    <property type="molecule type" value="Genomic_DNA"/>
</dbReference>
<protein>
    <submittedName>
        <fullName evidence="1">30797_t:CDS:1</fullName>
    </submittedName>
</protein>
<evidence type="ECO:0000313" key="2">
    <source>
        <dbReference type="Proteomes" id="UP000789901"/>
    </source>
</evidence>
<gene>
    <name evidence="1" type="ORF">GMARGA_LOCUS45396</name>
</gene>
<feature type="non-terminal residue" evidence="1">
    <location>
        <position position="48"/>
    </location>
</feature>
<comment type="caution">
    <text evidence="1">The sequence shown here is derived from an EMBL/GenBank/DDBJ whole genome shotgun (WGS) entry which is preliminary data.</text>
</comment>
<accession>A0ABN7XQ52</accession>
<sequence length="48" mass="5254">NEYFFWSGHKILAINSAVTEAAEALGLLSQLLNAFDNFKPRSPTANVS</sequence>